<dbReference type="EMBL" id="LO017727">
    <property type="protein sequence ID" value="CRH05019.1"/>
    <property type="molecule type" value="Genomic_DNA"/>
</dbReference>
<evidence type="ECO:0000256" key="2">
    <source>
        <dbReference type="ARBA" id="ARBA00022490"/>
    </source>
</evidence>
<keyword evidence="3 9" id="KW-0479">Metal-binding</keyword>
<dbReference type="InterPro" id="IPR033659">
    <property type="entry name" value="Ferrochelatase_N"/>
</dbReference>
<dbReference type="NCBIfam" id="TIGR00109">
    <property type="entry name" value="hemH"/>
    <property type="match status" value="1"/>
</dbReference>
<keyword evidence="7 9" id="KW-0627">Porphyrin biosynthesis</keyword>
<keyword evidence="2 9" id="KW-0963">Cytoplasm</keyword>
<keyword evidence="4 9" id="KW-0408">Iron</keyword>
<sequence length="328" mass="37873">MAFTSTAILLVQLGTPDAPTEEAVRRYLRQFLSDRRVVDTNRLLWWPLLHGVILRSRPKKSAKLYKSIWRQDGASPLLHYTRNLQRDLHARFRPRGVRVVYAMRYGNPGLRCRVGQLIREGVRRLLIAPLFPQYSGATVASVYDEAMRGIQRHRTTPTIRFLSPYFYEDAYIDSLAAGMRDLDLNDPEHKMLFSYHGLPQRHIEQGDPYAEHCQTTSLLLAEELDIAHERWEMSYQSRFGRDPWLTPNTADRFKALPQEGVKKLSVVCPGFAADCLETLEEIAVTGRETFMKAGGQEFNYIPALNDSQVWIDAMERMLSSELHGWIYE</sequence>
<keyword evidence="6 9" id="KW-0456">Lyase</keyword>
<evidence type="ECO:0000256" key="5">
    <source>
        <dbReference type="ARBA" id="ARBA00023133"/>
    </source>
</evidence>
<protein>
    <recommendedName>
        <fullName evidence="9 10">Ferrochelatase</fullName>
        <ecNumber evidence="9 10">4.98.1.1</ecNumber>
    </recommendedName>
    <alternativeName>
        <fullName evidence="9">Heme synthase</fullName>
    </alternativeName>
    <alternativeName>
        <fullName evidence="9">Protoheme ferro-lyase</fullName>
    </alternativeName>
</protein>
<comment type="similarity">
    <text evidence="1 9 10">Belongs to the ferrochelatase family.</text>
</comment>
<dbReference type="GO" id="GO:0046872">
    <property type="term" value="F:metal ion binding"/>
    <property type="evidence" value="ECO:0007669"/>
    <property type="project" value="UniProtKB-KW"/>
</dbReference>
<comment type="function">
    <text evidence="9 10">Catalyzes the ferrous insertion into protoporphyrin IX.</text>
</comment>
<evidence type="ECO:0000256" key="7">
    <source>
        <dbReference type="ARBA" id="ARBA00023244"/>
    </source>
</evidence>
<dbReference type="Gene3D" id="3.40.50.1400">
    <property type="match status" value="2"/>
</dbReference>
<dbReference type="InterPro" id="IPR001015">
    <property type="entry name" value="Ferrochelatase"/>
</dbReference>
<dbReference type="PANTHER" id="PTHR11108:SF1">
    <property type="entry name" value="FERROCHELATASE, MITOCHONDRIAL"/>
    <property type="match status" value="1"/>
</dbReference>
<reference evidence="11" key="1">
    <citation type="submission" date="2015-04" db="EMBL/GenBank/DDBJ databases">
        <authorList>
            <person name="Syromyatnikov M.Y."/>
            <person name="Popov V.N."/>
        </authorList>
    </citation>
    <scope>NUCLEOTIDE SEQUENCE</scope>
    <source>
        <strain evidence="11">MO-1</strain>
    </source>
</reference>
<comment type="catalytic activity">
    <reaction evidence="8">
        <text>Fe-coproporphyrin III + 2 H(+) = coproporphyrin III + Fe(2+)</text>
        <dbReference type="Rhea" id="RHEA:49572"/>
        <dbReference type="ChEBI" id="CHEBI:15378"/>
        <dbReference type="ChEBI" id="CHEBI:29033"/>
        <dbReference type="ChEBI" id="CHEBI:68438"/>
        <dbReference type="ChEBI" id="CHEBI:131725"/>
        <dbReference type="EC" id="4.99.1.9"/>
    </reaction>
    <physiologicalReaction direction="right-to-left" evidence="8">
        <dbReference type="Rhea" id="RHEA:49574"/>
    </physiologicalReaction>
</comment>
<dbReference type="EC" id="4.98.1.1" evidence="9 10"/>
<organism evidence="11">
    <name type="scientific">Magnetococcus massalia (strain MO-1)</name>
    <dbReference type="NCBI Taxonomy" id="451514"/>
    <lineage>
        <taxon>Bacteria</taxon>
        <taxon>Pseudomonadati</taxon>
        <taxon>Pseudomonadota</taxon>
        <taxon>Magnetococcia</taxon>
        <taxon>Magnetococcales</taxon>
        <taxon>Magnetococcaceae</taxon>
        <taxon>Magnetococcus</taxon>
    </lineage>
</organism>
<dbReference type="SUPFAM" id="SSF53800">
    <property type="entry name" value="Chelatase"/>
    <property type="match status" value="1"/>
</dbReference>
<dbReference type="Pfam" id="PF00762">
    <property type="entry name" value="Ferrochelatase"/>
    <property type="match status" value="1"/>
</dbReference>
<feature type="binding site" evidence="9">
    <location>
        <position position="277"/>
    </location>
    <ligand>
        <name>Fe(2+)</name>
        <dbReference type="ChEBI" id="CHEBI:29033"/>
    </ligand>
</feature>
<dbReference type="InterPro" id="IPR019772">
    <property type="entry name" value="Ferrochelatase_AS"/>
</dbReference>
<name>A0A1S7LG36_MAGMO</name>
<comment type="subcellular location">
    <subcellularLocation>
        <location evidence="9 10">Cytoplasm</location>
    </subcellularLocation>
</comment>
<accession>A0A1S7LG36</accession>
<evidence type="ECO:0000256" key="6">
    <source>
        <dbReference type="ARBA" id="ARBA00023239"/>
    </source>
</evidence>
<evidence type="ECO:0000256" key="9">
    <source>
        <dbReference type="HAMAP-Rule" id="MF_00323"/>
    </source>
</evidence>
<dbReference type="GO" id="GO:0004325">
    <property type="term" value="F:ferrochelatase activity"/>
    <property type="evidence" value="ECO:0007669"/>
    <property type="project" value="UniProtKB-UniRule"/>
</dbReference>
<evidence type="ECO:0000313" key="11">
    <source>
        <dbReference type="EMBL" id="CRH05019.1"/>
    </source>
</evidence>
<dbReference type="UniPathway" id="UPA00252">
    <property type="reaction ID" value="UER00325"/>
</dbReference>
<dbReference type="PANTHER" id="PTHR11108">
    <property type="entry name" value="FERROCHELATASE"/>
    <property type="match status" value="1"/>
</dbReference>
<evidence type="ECO:0000256" key="10">
    <source>
        <dbReference type="RuleBase" id="RU000607"/>
    </source>
</evidence>
<dbReference type="AlphaFoldDB" id="A0A1S7LG36"/>
<evidence type="ECO:0000256" key="8">
    <source>
        <dbReference type="ARBA" id="ARBA00024536"/>
    </source>
</evidence>
<proteinExistence type="inferred from homology"/>
<keyword evidence="5 9" id="KW-0350">Heme biosynthesis</keyword>
<comment type="pathway">
    <text evidence="9 10">Porphyrin-containing compound metabolism; protoheme biosynthesis; protoheme from protoporphyrin-IX: step 1/1.</text>
</comment>
<dbReference type="InterPro" id="IPR033644">
    <property type="entry name" value="Ferrochelatase_C"/>
</dbReference>
<dbReference type="GO" id="GO:0005737">
    <property type="term" value="C:cytoplasm"/>
    <property type="evidence" value="ECO:0007669"/>
    <property type="project" value="UniProtKB-SubCell"/>
</dbReference>
<comment type="catalytic activity">
    <reaction evidence="9 10">
        <text>heme b + 2 H(+) = protoporphyrin IX + Fe(2+)</text>
        <dbReference type="Rhea" id="RHEA:22584"/>
        <dbReference type="ChEBI" id="CHEBI:15378"/>
        <dbReference type="ChEBI" id="CHEBI:29033"/>
        <dbReference type="ChEBI" id="CHEBI:57306"/>
        <dbReference type="ChEBI" id="CHEBI:60344"/>
        <dbReference type="EC" id="4.98.1.1"/>
    </reaction>
</comment>
<dbReference type="CDD" id="cd00419">
    <property type="entry name" value="Ferrochelatase_C"/>
    <property type="match status" value="1"/>
</dbReference>
<evidence type="ECO:0000256" key="3">
    <source>
        <dbReference type="ARBA" id="ARBA00022723"/>
    </source>
</evidence>
<dbReference type="HAMAP" id="MF_00323">
    <property type="entry name" value="Ferrochelatase"/>
    <property type="match status" value="1"/>
</dbReference>
<dbReference type="FunFam" id="3.40.50.1400:FF:000002">
    <property type="entry name" value="Ferrochelatase"/>
    <property type="match status" value="1"/>
</dbReference>
<evidence type="ECO:0000256" key="4">
    <source>
        <dbReference type="ARBA" id="ARBA00023004"/>
    </source>
</evidence>
<gene>
    <name evidence="9 11" type="primary">hemH</name>
    <name evidence="11" type="ORF">MAGMO_0818</name>
</gene>
<dbReference type="PROSITE" id="PS00534">
    <property type="entry name" value="FERROCHELATASE"/>
    <property type="match status" value="1"/>
</dbReference>
<dbReference type="CDD" id="cd03411">
    <property type="entry name" value="Ferrochelatase_N"/>
    <property type="match status" value="1"/>
</dbReference>
<evidence type="ECO:0000256" key="1">
    <source>
        <dbReference type="ARBA" id="ARBA00007718"/>
    </source>
</evidence>
<dbReference type="GO" id="GO:0006783">
    <property type="term" value="P:heme biosynthetic process"/>
    <property type="evidence" value="ECO:0007669"/>
    <property type="project" value="UniProtKB-UniRule"/>
</dbReference>
<feature type="binding site" evidence="9">
    <location>
        <position position="196"/>
    </location>
    <ligand>
        <name>Fe(2+)</name>
        <dbReference type="ChEBI" id="CHEBI:29033"/>
    </ligand>
</feature>